<dbReference type="AlphaFoldDB" id="A0A7L5AJ12"/>
<reference evidence="2 3" key="1">
    <citation type="submission" date="2016-09" db="EMBL/GenBank/DDBJ databases">
        <title>Complete genome sequence of microbes from the polar regions.</title>
        <authorList>
            <person name="Liao L."/>
            <person name="Chen B."/>
        </authorList>
    </citation>
    <scope>NUCLEOTIDE SEQUENCE [LARGE SCALE GENOMIC DNA]</scope>
    <source>
        <strain evidence="2 3">ZS314</strain>
    </source>
</reference>
<dbReference type="EMBL" id="CP017146">
    <property type="protein sequence ID" value="QHO70588.1"/>
    <property type="molecule type" value="Genomic_DNA"/>
</dbReference>
<evidence type="ECO:0000256" key="1">
    <source>
        <dbReference type="SAM" id="MobiDB-lite"/>
    </source>
</evidence>
<dbReference type="KEGG" id="mant:BHD05_13955"/>
<feature type="region of interest" description="Disordered" evidence="1">
    <location>
        <begin position="139"/>
        <end position="167"/>
    </location>
</feature>
<name>A0A7L5AJ12_9MICO</name>
<dbReference type="OrthoDB" id="5126396at2"/>
<organism evidence="2 3">
    <name type="scientific">Marisediminicola antarctica</name>
    <dbReference type="NCBI Taxonomy" id="674079"/>
    <lineage>
        <taxon>Bacteria</taxon>
        <taxon>Bacillati</taxon>
        <taxon>Actinomycetota</taxon>
        <taxon>Actinomycetes</taxon>
        <taxon>Micrococcales</taxon>
        <taxon>Microbacteriaceae</taxon>
        <taxon>Marisediminicola</taxon>
    </lineage>
</organism>
<dbReference type="Proteomes" id="UP000464507">
    <property type="component" value="Chromosome"/>
</dbReference>
<proteinExistence type="predicted"/>
<feature type="compositionally biased region" description="Low complexity" evidence="1">
    <location>
        <begin position="149"/>
        <end position="159"/>
    </location>
</feature>
<gene>
    <name evidence="2" type="ORF">BHD05_13955</name>
</gene>
<accession>A0A7L5AJ12</accession>
<evidence type="ECO:0000313" key="3">
    <source>
        <dbReference type="Proteomes" id="UP000464507"/>
    </source>
</evidence>
<protein>
    <submittedName>
        <fullName evidence="2">Uncharacterized protein</fullName>
    </submittedName>
</protein>
<evidence type="ECO:0000313" key="2">
    <source>
        <dbReference type="EMBL" id="QHO70588.1"/>
    </source>
</evidence>
<dbReference type="RefSeq" id="WP_161886974.1">
    <property type="nucleotide sequence ID" value="NZ_CP017146.1"/>
</dbReference>
<sequence>MFSVYYRTPRDEALRVLFLVEQDPARLARLREVYGGRHDVLDALWWRLHPRETSPRGVPDPMLERDGLQRQAFSREGEMAPTLEQRDLITGTKINLTADEHRLRELDAHLAEEARALDAAVARFVADFPAGDVAGIHHAGGSGEARSDAPATPLAAPARATPPAPPRWRRRLTAALAVGLAALLAVNVVLATRLEQVSGRLDSLAQQAITDPLARWGEVDASSAPALQVFIRAQTINDVYPVQLPTAYDLRNVRRLTPEVRTGAFGLYAVLAHPGDICLVAVLPDLSSSSTCSAVSDFAQNGLAVTSTELVGGDDRNPVVREITWRPNGAIVLGTG</sequence>
<keyword evidence="3" id="KW-1185">Reference proteome</keyword>